<organism evidence="15 16">
    <name type="scientific">Azoarcus indigens</name>
    <dbReference type="NCBI Taxonomy" id="29545"/>
    <lineage>
        <taxon>Bacteria</taxon>
        <taxon>Pseudomonadati</taxon>
        <taxon>Pseudomonadota</taxon>
        <taxon>Betaproteobacteria</taxon>
        <taxon>Rhodocyclales</taxon>
        <taxon>Zoogloeaceae</taxon>
        <taxon>Azoarcus</taxon>
    </lineage>
</organism>
<evidence type="ECO:0000256" key="5">
    <source>
        <dbReference type="ARBA" id="ARBA00022617"/>
    </source>
</evidence>
<dbReference type="Gene3D" id="1.20.950.20">
    <property type="entry name" value="Transmembrane di-heme cytochromes, Chain C"/>
    <property type="match status" value="1"/>
</dbReference>
<dbReference type="AlphaFoldDB" id="A0A4R6DR26"/>
<dbReference type="GO" id="GO:0046872">
    <property type="term" value="F:metal ion binding"/>
    <property type="evidence" value="ECO:0007669"/>
    <property type="project" value="UniProtKB-KW"/>
</dbReference>
<evidence type="ECO:0000313" key="15">
    <source>
        <dbReference type="EMBL" id="TDN47521.1"/>
    </source>
</evidence>
<evidence type="ECO:0000256" key="9">
    <source>
        <dbReference type="ARBA" id="ARBA00022989"/>
    </source>
</evidence>
<keyword evidence="5" id="KW-0349">Heme</keyword>
<protein>
    <submittedName>
        <fullName evidence="15">Cytochrome b561</fullName>
    </submittedName>
</protein>
<feature type="domain" description="Cytochrome b561 bacterial/Ni-hydrogenase" evidence="14">
    <location>
        <begin position="25"/>
        <end position="193"/>
    </location>
</feature>
<name>A0A4R6DR26_9RHOO</name>
<dbReference type="EMBL" id="SNVV01000019">
    <property type="protein sequence ID" value="TDN47521.1"/>
    <property type="molecule type" value="Genomic_DNA"/>
</dbReference>
<feature type="transmembrane region" description="Helical" evidence="13">
    <location>
        <begin position="31"/>
        <end position="51"/>
    </location>
</feature>
<dbReference type="InterPro" id="IPR011577">
    <property type="entry name" value="Cyt_b561_bac/Ni-Hgenase"/>
</dbReference>
<keyword evidence="10" id="KW-0408">Iron</keyword>
<dbReference type="Proteomes" id="UP000295129">
    <property type="component" value="Unassembled WGS sequence"/>
</dbReference>
<evidence type="ECO:0000256" key="12">
    <source>
        <dbReference type="ARBA" id="ARBA00037975"/>
    </source>
</evidence>
<dbReference type="RefSeq" id="WP_133594097.1">
    <property type="nucleotide sequence ID" value="NZ_SNVV01000019.1"/>
</dbReference>
<proteinExistence type="inferred from homology"/>
<dbReference type="GO" id="GO:0022904">
    <property type="term" value="P:respiratory electron transport chain"/>
    <property type="evidence" value="ECO:0007669"/>
    <property type="project" value="InterPro"/>
</dbReference>
<keyword evidence="16" id="KW-1185">Reference proteome</keyword>
<evidence type="ECO:0000256" key="10">
    <source>
        <dbReference type="ARBA" id="ARBA00023004"/>
    </source>
</evidence>
<sequence>MSSPALPGREAAAAGAGAAPPAAPRYSGGAIALHWLHALLVLALIGIGLAMGEMPKGAERSAAIALHKSLGLLALALLLLRLGWRLRHRPPVDNRLGALERKLAGLGHRALYLLLLLTPLAGYLSSSFTPYPMRVFGIVIPKAGWPDEGWNALFNALHTGCAWTLIGLIALHLGAVVLHALSGRSVLGRMLPGRGRR</sequence>
<keyword evidence="8" id="KW-0249">Electron transport</keyword>
<keyword evidence="6 13" id="KW-0812">Transmembrane</keyword>
<comment type="cofactor">
    <cofactor evidence="1">
        <name>heme b</name>
        <dbReference type="ChEBI" id="CHEBI:60344"/>
    </cofactor>
</comment>
<feature type="transmembrane region" description="Helical" evidence="13">
    <location>
        <begin position="103"/>
        <end position="124"/>
    </location>
</feature>
<dbReference type="PANTHER" id="PTHR30529:SF7">
    <property type="entry name" value="CYTOCHROME B561 BACTERIAL_NI-HYDROGENASE DOMAIN-CONTAINING PROTEIN"/>
    <property type="match status" value="1"/>
</dbReference>
<evidence type="ECO:0000313" key="16">
    <source>
        <dbReference type="Proteomes" id="UP000295129"/>
    </source>
</evidence>
<evidence type="ECO:0000256" key="4">
    <source>
        <dbReference type="ARBA" id="ARBA00022475"/>
    </source>
</evidence>
<reference evidence="15 16" key="1">
    <citation type="submission" date="2019-03" db="EMBL/GenBank/DDBJ databases">
        <title>Genomic Encyclopedia of Type Strains, Phase IV (KMG-IV): sequencing the most valuable type-strain genomes for metagenomic binning, comparative biology and taxonomic classification.</title>
        <authorList>
            <person name="Goeker M."/>
        </authorList>
    </citation>
    <scope>NUCLEOTIDE SEQUENCE [LARGE SCALE GENOMIC DNA]</scope>
    <source>
        <strain evidence="15 16">DSM 12121</strain>
    </source>
</reference>
<comment type="caution">
    <text evidence="15">The sequence shown here is derived from an EMBL/GenBank/DDBJ whole genome shotgun (WGS) entry which is preliminary data.</text>
</comment>
<evidence type="ECO:0000256" key="6">
    <source>
        <dbReference type="ARBA" id="ARBA00022692"/>
    </source>
</evidence>
<keyword evidence="7" id="KW-0479">Metal-binding</keyword>
<dbReference type="GO" id="GO:0020037">
    <property type="term" value="F:heme binding"/>
    <property type="evidence" value="ECO:0007669"/>
    <property type="project" value="TreeGrafter"/>
</dbReference>
<evidence type="ECO:0000256" key="8">
    <source>
        <dbReference type="ARBA" id="ARBA00022982"/>
    </source>
</evidence>
<evidence type="ECO:0000256" key="11">
    <source>
        <dbReference type="ARBA" id="ARBA00023136"/>
    </source>
</evidence>
<evidence type="ECO:0000256" key="13">
    <source>
        <dbReference type="SAM" id="Phobius"/>
    </source>
</evidence>
<evidence type="ECO:0000256" key="7">
    <source>
        <dbReference type="ARBA" id="ARBA00022723"/>
    </source>
</evidence>
<evidence type="ECO:0000259" key="14">
    <source>
        <dbReference type="Pfam" id="PF01292"/>
    </source>
</evidence>
<accession>A0A4R6DR26</accession>
<evidence type="ECO:0000256" key="2">
    <source>
        <dbReference type="ARBA" id="ARBA00004651"/>
    </source>
</evidence>
<dbReference type="PANTHER" id="PTHR30529">
    <property type="entry name" value="CYTOCHROME B561"/>
    <property type="match status" value="1"/>
</dbReference>
<comment type="similarity">
    <text evidence="12">Belongs to the cytochrome b561 family.</text>
</comment>
<dbReference type="OrthoDB" id="8536275at2"/>
<dbReference type="Pfam" id="PF01292">
    <property type="entry name" value="Ni_hydr_CYTB"/>
    <property type="match status" value="1"/>
</dbReference>
<gene>
    <name evidence="15" type="ORF">C7389_11931</name>
</gene>
<dbReference type="InterPro" id="IPR016174">
    <property type="entry name" value="Di-haem_cyt_TM"/>
</dbReference>
<keyword evidence="9 13" id="KW-1133">Transmembrane helix</keyword>
<keyword evidence="3" id="KW-0813">Transport</keyword>
<feature type="transmembrane region" description="Helical" evidence="13">
    <location>
        <begin position="63"/>
        <end position="82"/>
    </location>
</feature>
<dbReference type="SUPFAM" id="SSF81342">
    <property type="entry name" value="Transmembrane di-heme cytochromes"/>
    <property type="match status" value="1"/>
</dbReference>
<evidence type="ECO:0000256" key="3">
    <source>
        <dbReference type="ARBA" id="ARBA00022448"/>
    </source>
</evidence>
<dbReference type="GO" id="GO:0005886">
    <property type="term" value="C:plasma membrane"/>
    <property type="evidence" value="ECO:0007669"/>
    <property type="project" value="UniProtKB-SubCell"/>
</dbReference>
<comment type="subcellular location">
    <subcellularLocation>
        <location evidence="2">Cell membrane</location>
        <topology evidence="2">Multi-pass membrane protein</topology>
    </subcellularLocation>
</comment>
<keyword evidence="4" id="KW-1003">Cell membrane</keyword>
<keyword evidence="11 13" id="KW-0472">Membrane</keyword>
<evidence type="ECO:0000256" key="1">
    <source>
        <dbReference type="ARBA" id="ARBA00001970"/>
    </source>
</evidence>
<feature type="transmembrane region" description="Helical" evidence="13">
    <location>
        <begin position="162"/>
        <end position="187"/>
    </location>
</feature>
<dbReference type="GO" id="GO:0009055">
    <property type="term" value="F:electron transfer activity"/>
    <property type="evidence" value="ECO:0007669"/>
    <property type="project" value="InterPro"/>
</dbReference>
<dbReference type="InterPro" id="IPR052168">
    <property type="entry name" value="Cytochrome_b561_oxidase"/>
</dbReference>